<keyword evidence="2" id="KW-1185">Reference proteome</keyword>
<accession>A0ABU9M3R2</accession>
<gene>
    <name evidence="1" type="ORF">AAGW23_05055</name>
</gene>
<proteinExistence type="predicted"/>
<evidence type="ECO:0008006" key="3">
    <source>
        <dbReference type="Google" id="ProtNLM"/>
    </source>
</evidence>
<dbReference type="EMBL" id="JBCFXD010000002">
    <property type="protein sequence ID" value="MEL7558209.1"/>
    <property type="molecule type" value="Genomic_DNA"/>
</dbReference>
<evidence type="ECO:0000313" key="2">
    <source>
        <dbReference type="Proteomes" id="UP001467669"/>
    </source>
</evidence>
<dbReference type="RefSeq" id="WP_319300327.1">
    <property type="nucleotide sequence ID" value="NZ_JBCFXD010000002.1"/>
</dbReference>
<reference evidence="1 2" key="1">
    <citation type="submission" date="2024-04" db="EMBL/GenBank/DDBJ databases">
        <title>Draft Genome Sequence of Isolates Cultured from Underwater Hawaii Seamounts in the North Pacific Ocean.</title>
        <authorList>
            <person name="Sharma I."/>
            <person name="Darden B."/>
            <person name="Creggett J."/>
            <person name="Taylor S."/>
            <person name="Grant M.P."/>
            <person name="Scott J."/>
            <person name="Attles S."/>
            <person name="Walker S."/>
            <person name="Johnson G."/>
            <person name="St. Cloud C."/>
        </authorList>
    </citation>
    <scope>NUCLEOTIDE SEQUENCE [LARGE SCALE GENOMIC DNA]</scope>
    <source>
        <strain evidence="1 2">03GJ23</strain>
    </source>
</reference>
<comment type="caution">
    <text evidence="1">The sequence shown here is derived from an EMBL/GenBank/DDBJ whole genome shotgun (WGS) entry which is preliminary data.</text>
</comment>
<protein>
    <recommendedName>
        <fullName evidence="3">DUF2188 domain-containing protein</fullName>
    </recommendedName>
</protein>
<organism evidence="1 2">
    <name type="scientific">Stutzerimonas chloritidismutans</name>
    <name type="common">Pseudomonas chloritidismutans</name>
    <dbReference type="NCBI Taxonomy" id="203192"/>
    <lineage>
        <taxon>Bacteria</taxon>
        <taxon>Pseudomonadati</taxon>
        <taxon>Pseudomonadota</taxon>
        <taxon>Gammaproteobacteria</taxon>
        <taxon>Pseudomonadales</taxon>
        <taxon>Pseudomonadaceae</taxon>
        <taxon>Stutzerimonas</taxon>
    </lineage>
</organism>
<name>A0ABU9M3R2_STUCH</name>
<evidence type="ECO:0000313" key="1">
    <source>
        <dbReference type="EMBL" id="MEL7558209.1"/>
    </source>
</evidence>
<sequence>MQRRIKHLTGDDVPQGWRPTWVTCWVVEIDGQTIAGPYATEAEAQAVLDGEQDPKISQTPTPQ</sequence>
<dbReference type="Proteomes" id="UP001467669">
    <property type="component" value="Unassembled WGS sequence"/>
</dbReference>